<dbReference type="EMBL" id="CAMAPF010000979">
    <property type="protein sequence ID" value="CAH9134118.1"/>
    <property type="molecule type" value="Genomic_DNA"/>
</dbReference>
<sequence>MGLVPHPSPICTMEEVGANSKKDDLEVKNENDDTIRDWANLPGDLLIQILQHLYLDDVKRFHKVCKSWDALEDPKEHNPLTFPTIPSQWLVHKDTYNDTVLKFFHGVYDHSYSVDIPELLSSVLLYSNNGWLLLREGIEIIFFFNPFTNERVDLPNKPGWVVWKGAIFLSEPTATDCMVFGVMSVMGKWVRIYTISRGEGDWEESVFDFDEDDTPMFQSVCSPVFHNGKLYCLGAEGKMGVFDLKGRNWTIHDVSGRPHVDQTDESYLLECNGQLMAVFLSFMGQEICVLALDADKMEWEKVDSLGEFMLLISAPTSLAVKAVIAGMENKIYFPRFYDHQIVFYCLKTCLYKTFGSFSKEDLFETAEQLNCCWMQPSAARASTPKHLDCSIYIIIREGNCIEELLVKTCQLRCNWPIIGLRMANATWL</sequence>
<evidence type="ECO:0000259" key="1">
    <source>
        <dbReference type="PROSITE" id="PS50181"/>
    </source>
</evidence>
<proteinExistence type="predicted"/>
<feature type="domain" description="F-box" evidence="1">
    <location>
        <begin position="35"/>
        <end position="85"/>
    </location>
</feature>
<dbReference type="InterPro" id="IPR005174">
    <property type="entry name" value="KIB1-4_b-propeller"/>
</dbReference>
<dbReference type="InterPro" id="IPR001810">
    <property type="entry name" value="F-box_dom"/>
</dbReference>
<gene>
    <name evidence="2" type="ORF">CEPIT_LOCUS33467</name>
</gene>
<evidence type="ECO:0000313" key="3">
    <source>
        <dbReference type="Proteomes" id="UP001152523"/>
    </source>
</evidence>
<dbReference type="InterPro" id="IPR011043">
    <property type="entry name" value="Gal_Oxase/kelch_b-propeller"/>
</dbReference>
<organism evidence="2 3">
    <name type="scientific">Cuscuta epithymum</name>
    <dbReference type="NCBI Taxonomy" id="186058"/>
    <lineage>
        <taxon>Eukaryota</taxon>
        <taxon>Viridiplantae</taxon>
        <taxon>Streptophyta</taxon>
        <taxon>Embryophyta</taxon>
        <taxon>Tracheophyta</taxon>
        <taxon>Spermatophyta</taxon>
        <taxon>Magnoliopsida</taxon>
        <taxon>eudicotyledons</taxon>
        <taxon>Gunneridae</taxon>
        <taxon>Pentapetalae</taxon>
        <taxon>asterids</taxon>
        <taxon>lamiids</taxon>
        <taxon>Solanales</taxon>
        <taxon>Convolvulaceae</taxon>
        <taxon>Cuscuteae</taxon>
        <taxon>Cuscuta</taxon>
        <taxon>Cuscuta subgen. Cuscuta</taxon>
    </lineage>
</organism>
<dbReference type="SUPFAM" id="SSF81383">
    <property type="entry name" value="F-box domain"/>
    <property type="match status" value="1"/>
</dbReference>
<comment type="caution">
    <text evidence="2">The sequence shown here is derived from an EMBL/GenBank/DDBJ whole genome shotgun (WGS) entry which is preliminary data.</text>
</comment>
<dbReference type="PANTHER" id="PTHR33127">
    <property type="entry name" value="TRANSMEMBRANE PROTEIN"/>
    <property type="match status" value="1"/>
</dbReference>
<dbReference type="Pfam" id="PF03478">
    <property type="entry name" value="Beta-prop_KIB1-4"/>
    <property type="match status" value="1"/>
</dbReference>
<dbReference type="AlphaFoldDB" id="A0AAV0FFT4"/>
<dbReference type="Gene3D" id="1.20.1280.50">
    <property type="match status" value="1"/>
</dbReference>
<reference evidence="2" key="1">
    <citation type="submission" date="2022-07" db="EMBL/GenBank/DDBJ databases">
        <authorList>
            <person name="Macas J."/>
            <person name="Novak P."/>
            <person name="Neumann P."/>
        </authorList>
    </citation>
    <scope>NUCLEOTIDE SEQUENCE</scope>
</reference>
<name>A0AAV0FFT4_9ASTE</name>
<dbReference type="SUPFAM" id="SSF50965">
    <property type="entry name" value="Galactose oxidase, central domain"/>
    <property type="match status" value="1"/>
</dbReference>
<dbReference type="InterPro" id="IPR036047">
    <property type="entry name" value="F-box-like_dom_sf"/>
</dbReference>
<dbReference type="PROSITE" id="PS50181">
    <property type="entry name" value="FBOX"/>
    <property type="match status" value="1"/>
</dbReference>
<accession>A0AAV0FFT4</accession>
<keyword evidence="3" id="KW-1185">Reference proteome</keyword>
<protein>
    <recommendedName>
        <fullName evidence="1">F-box domain-containing protein</fullName>
    </recommendedName>
</protein>
<evidence type="ECO:0000313" key="2">
    <source>
        <dbReference type="EMBL" id="CAH9134118.1"/>
    </source>
</evidence>
<dbReference type="Proteomes" id="UP001152523">
    <property type="component" value="Unassembled WGS sequence"/>
</dbReference>
<dbReference type="PANTHER" id="PTHR33127:SF5">
    <property type="entry name" value="TRANSMEMBRANE PROTEIN"/>
    <property type="match status" value="1"/>
</dbReference>